<evidence type="ECO:0000256" key="2">
    <source>
        <dbReference type="ARBA" id="ARBA00023125"/>
    </source>
</evidence>
<dbReference type="SMART" id="SM00857">
    <property type="entry name" value="Resolvase"/>
    <property type="match status" value="1"/>
</dbReference>
<dbReference type="CDD" id="cd00338">
    <property type="entry name" value="Ser_Recombinase"/>
    <property type="match status" value="1"/>
</dbReference>
<evidence type="ECO:0000256" key="5">
    <source>
        <dbReference type="SAM" id="Coils"/>
    </source>
</evidence>
<protein>
    <recommendedName>
        <fullName evidence="10">Resolvase</fullName>
    </recommendedName>
</protein>
<keyword evidence="2" id="KW-0238">DNA-binding</keyword>
<feature type="domain" description="Recombinase" evidence="7">
    <location>
        <begin position="175"/>
        <end position="290"/>
    </location>
</feature>
<keyword evidence="1" id="KW-0229">DNA integration</keyword>
<dbReference type="PANTHER" id="PTHR30461:SF23">
    <property type="entry name" value="DNA RECOMBINASE-RELATED"/>
    <property type="match status" value="1"/>
</dbReference>
<dbReference type="Gene3D" id="3.90.1750.20">
    <property type="entry name" value="Putative Large Serine Recombinase, Chain B, Domain 2"/>
    <property type="match status" value="1"/>
</dbReference>
<dbReference type="PROSITE" id="PS51736">
    <property type="entry name" value="RECOMBINASES_3"/>
    <property type="match status" value="1"/>
</dbReference>
<accession>A0ABQ5VFG8</accession>
<feature type="coiled-coil region" evidence="5">
    <location>
        <begin position="396"/>
        <end position="439"/>
    </location>
</feature>
<dbReference type="Proteomes" id="UP001161388">
    <property type="component" value="Unassembled WGS sequence"/>
</dbReference>
<dbReference type="PROSITE" id="PS00397">
    <property type="entry name" value="RECOMBINASES_1"/>
    <property type="match status" value="1"/>
</dbReference>
<evidence type="ECO:0008006" key="10">
    <source>
        <dbReference type="Google" id="ProtNLM"/>
    </source>
</evidence>
<dbReference type="PROSITE" id="PS51737">
    <property type="entry name" value="RECOMBINASE_DNA_BIND"/>
    <property type="match status" value="1"/>
</dbReference>
<reference evidence="8" key="1">
    <citation type="journal article" date="2014" name="Int. J. Syst. Evol. Microbiol.">
        <title>Complete genome of a new Firmicutes species belonging to the dominant human colonic microbiota ('Ruminococcus bicirculans') reveals two chromosomes and a selective capacity to utilize plant glucans.</title>
        <authorList>
            <consortium name="NISC Comparative Sequencing Program"/>
            <person name="Wegmann U."/>
            <person name="Louis P."/>
            <person name="Goesmann A."/>
            <person name="Henrissat B."/>
            <person name="Duncan S.H."/>
            <person name="Flint H.J."/>
        </authorList>
    </citation>
    <scope>NUCLEOTIDE SEQUENCE</scope>
    <source>
        <strain evidence="8">NBRC 109915</strain>
    </source>
</reference>
<dbReference type="SUPFAM" id="SSF53041">
    <property type="entry name" value="Resolvase-like"/>
    <property type="match status" value="1"/>
</dbReference>
<evidence type="ECO:0000313" key="9">
    <source>
        <dbReference type="Proteomes" id="UP001161388"/>
    </source>
</evidence>
<proteinExistence type="predicted"/>
<dbReference type="InterPro" id="IPR006119">
    <property type="entry name" value="Resolv_N"/>
</dbReference>
<dbReference type="InterPro" id="IPR036162">
    <property type="entry name" value="Resolvase-like_N_sf"/>
</dbReference>
<keyword evidence="5" id="KW-0175">Coiled coil</keyword>
<dbReference type="EMBL" id="BSNL01000001">
    <property type="protein sequence ID" value="GLQ25461.1"/>
    <property type="molecule type" value="Genomic_DNA"/>
</dbReference>
<sequence length="524" mass="59105">MYQSKSTQADAMVAQPPRQALIYCRVSSRAQEADGNGLQSQETRCREFATANGHEVMAVFPDTITGGGDFMKRPGMVALLSFLDAQPDTDFVVIFDDLKRFARDTRFHLDLREAFRARGATIECLNFKFDETPEGEFIETIMAAQGALERKQNGRQVAQKMKARMQSGYWVHNAPVGYRYKTVKGHGKLLMIDEPHASIVREALEGYAMGRFQTQSEVNRFLETRPEFPYNKDGKVRPKRVVDMLIQPLYAGYICSEVYGLKWLKGQHAPIISMETYEKIQTRRLGSAYAPARADIGEDFALRGFATCGDCSAPLRSSWSKGKYKSYPYYACHTKSCDSYGKSIPRDRLESAFDEVVKTLKPSPKLFALAKLMIKDAWAARLGQAKDMTLSVKRQITDVEKQIETLLGRIMNATNDGVVSAYEEKIGTLEKTKARLSENLVNQVPPAGRFEEIIELSLKFLSNPWKLWESEDVILRRTLLRLAFTEGFAYHRIEGHRTPQISLPFKVLGMFSGGEKTNGAVGED</sequence>
<evidence type="ECO:0000256" key="1">
    <source>
        <dbReference type="ARBA" id="ARBA00022908"/>
    </source>
</evidence>
<evidence type="ECO:0000259" key="7">
    <source>
        <dbReference type="PROSITE" id="PS51737"/>
    </source>
</evidence>
<comment type="caution">
    <text evidence="8">The sequence shown here is derived from an EMBL/GenBank/DDBJ whole genome shotgun (WGS) entry which is preliminary data.</text>
</comment>
<name>A0ABQ5VFG8_9RHOB</name>
<dbReference type="Pfam" id="PF00239">
    <property type="entry name" value="Resolvase"/>
    <property type="match status" value="1"/>
</dbReference>
<keyword evidence="3" id="KW-0233">DNA recombination</keyword>
<dbReference type="InterPro" id="IPR025827">
    <property type="entry name" value="Zn_ribbon_recom_dom"/>
</dbReference>
<evidence type="ECO:0000256" key="3">
    <source>
        <dbReference type="ARBA" id="ARBA00023172"/>
    </source>
</evidence>
<keyword evidence="9" id="KW-1185">Reference proteome</keyword>
<dbReference type="InterPro" id="IPR050639">
    <property type="entry name" value="SSR_resolvase"/>
</dbReference>
<dbReference type="Gene3D" id="3.40.50.1390">
    <property type="entry name" value="Resolvase, N-terminal catalytic domain"/>
    <property type="match status" value="1"/>
</dbReference>
<dbReference type="InterPro" id="IPR038109">
    <property type="entry name" value="DNA_bind_recomb_sf"/>
</dbReference>
<dbReference type="Pfam" id="PF13408">
    <property type="entry name" value="Zn_ribbon_recom"/>
    <property type="match status" value="1"/>
</dbReference>
<evidence type="ECO:0000313" key="8">
    <source>
        <dbReference type="EMBL" id="GLQ25461.1"/>
    </source>
</evidence>
<reference evidence="8" key="2">
    <citation type="submission" date="2023-01" db="EMBL/GenBank/DDBJ databases">
        <title>Draft genome sequence of Sulfitobacter pacificus strain NBRC 109915.</title>
        <authorList>
            <person name="Sun Q."/>
            <person name="Mori K."/>
        </authorList>
    </citation>
    <scope>NUCLEOTIDE SEQUENCE</scope>
    <source>
        <strain evidence="8">NBRC 109915</strain>
    </source>
</reference>
<dbReference type="PANTHER" id="PTHR30461">
    <property type="entry name" value="DNA-INVERTASE FROM LAMBDOID PROPHAGE"/>
    <property type="match status" value="1"/>
</dbReference>
<feature type="domain" description="Resolvase/invertase-type recombinase catalytic" evidence="6">
    <location>
        <begin position="19"/>
        <end position="168"/>
    </location>
</feature>
<feature type="active site" description="O-(5'-phospho-DNA)-serine intermediate" evidence="4">
    <location>
        <position position="27"/>
    </location>
</feature>
<dbReference type="InterPro" id="IPR006118">
    <property type="entry name" value="Recombinase_CS"/>
</dbReference>
<evidence type="ECO:0000259" key="6">
    <source>
        <dbReference type="PROSITE" id="PS51736"/>
    </source>
</evidence>
<dbReference type="Pfam" id="PF07508">
    <property type="entry name" value="Recombinase"/>
    <property type="match status" value="1"/>
</dbReference>
<gene>
    <name evidence="8" type="ORF">GCM10007927_02640</name>
</gene>
<dbReference type="InterPro" id="IPR011109">
    <property type="entry name" value="DNA_bind_recombinase_dom"/>
</dbReference>
<evidence type="ECO:0000256" key="4">
    <source>
        <dbReference type="PROSITE-ProRule" id="PRU10137"/>
    </source>
</evidence>
<organism evidence="8 9">
    <name type="scientific">Sulfitobacter pacificus</name>
    <dbReference type="NCBI Taxonomy" id="1499314"/>
    <lineage>
        <taxon>Bacteria</taxon>
        <taxon>Pseudomonadati</taxon>
        <taxon>Pseudomonadota</taxon>
        <taxon>Alphaproteobacteria</taxon>
        <taxon>Rhodobacterales</taxon>
        <taxon>Roseobacteraceae</taxon>
        <taxon>Sulfitobacter</taxon>
    </lineage>
</organism>
<dbReference type="RefSeq" id="WP_284369798.1">
    <property type="nucleotide sequence ID" value="NZ_BSNL01000001.1"/>
</dbReference>